<protein>
    <submittedName>
        <fullName evidence="2">Predicted protein</fullName>
    </submittedName>
</protein>
<accession>F2D8W4</accession>
<sequence>MDVALPPEHVHSRSVAGDALCRRQPSPECDSVPAPTRAGGRRRTRQAGPVCQNLKSGYLLQDDGGTYHPLQTPKIAFGEEHDAVNPET</sequence>
<name>F2D8W4_HORVV</name>
<dbReference type="EMBL" id="AK360326">
    <property type="protein sequence ID" value="BAJ91535.1"/>
    <property type="molecule type" value="mRNA"/>
</dbReference>
<reference evidence="2" key="1">
    <citation type="journal article" date="2011" name="Plant Physiol.">
        <title>Comprehensive sequence analysis of 24,783 barley full-length cDNAs derived from 12 clone libraries.</title>
        <authorList>
            <person name="Matsumoto T."/>
            <person name="Tanaka T."/>
            <person name="Sakai H."/>
            <person name="Amano N."/>
            <person name="Kanamori H."/>
            <person name="Kurita K."/>
            <person name="Kikuta A."/>
            <person name="Kamiya K."/>
            <person name="Yamamoto M."/>
            <person name="Ikawa H."/>
            <person name="Fujii N."/>
            <person name="Hori K."/>
            <person name="Itoh T."/>
            <person name="Sato K."/>
        </authorList>
    </citation>
    <scope>NUCLEOTIDE SEQUENCE</scope>
    <source>
        <tissue evidence="2">Leaf</tissue>
    </source>
</reference>
<feature type="compositionally biased region" description="Basic and acidic residues" evidence="1">
    <location>
        <begin position="77"/>
        <end position="88"/>
    </location>
</feature>
<organism evidence="2">
    <name type="scientific">Hordeum vulgare subsp. vulgare</name>
    <name type="common">Domesticated barley</name>
    <dbReference type="NCBI Taxonomy" id="112509"/>
    <lineage>
        <taxon>Eukaryota</taxon>
        <taxon>Viridiplantae</taxon>
        <taxon>Streptophyta</taxon>
        <taxon>Embryophyta</taxon>
        <taxon>Tracheophyta</taxon>
        <taxon>Spermatophyta</taxon>
        <taxon>Magnoliopsida</taxon>
        <taxon>Liliopsida</taxon>
        <taxon>Poales</taxon>
        <taxon>Poaceae</taxon>
        <taxon>BOP clade</taxon>
        <taxon>Pooideae</taxon>
        <taxon>Triticodae</taxon>
        <taxon>Triticeae</taxon>
        <taxon>Hordeinae</taxon>
        <taxon>Hordeum</taxon>
    </lineage>
</organism>
<dbReference type="AlphaFoldDB" id="F2D8W4"/>
<evidence type="ECO:0000256" key="1">
    <source>
        <dbReference type="SAM" id="MobiDB-lite"/>
    </source>
</evidence>
<evidence type="ECO:0000313" key="2">
    <source>
        <dbReference type="EMBL" id="BAJ91535.1"/>
    </source>
</evidence>
<proteinExistence type="evidence at transcript level"/>
<feature type="region of interest" description="Disordered" evidence="1">
    <location>
        <begin position="62"/>
        <end position="88"/>
    </location>
</feature>
<feature type="region of interest" description="Disordered" evidence="1">
    <location>
        <begin position="1"/>
        <end position="50"/>
    </location>
</feature>